<dbReference type="EMBL" id="KZ678173">
    <property type="protein sequence ID" value="PSN58992.1"/>
    <property type="molecule type" value="Genomic_DNA"/>
</dbReference>
<evidence type="ECO:0000313" key="1">
    <source>
        <dbReference type="EMBL" id="PSN58992.1"/>
    </source>
</evidence>
<keyword evidence="2" id="KW-1185">Reference proteome</keyword>
<reference evidence="1 2" key="1">
    <citation type="journal article" date="2018" name="Front. Microbiol.">
        <title>Genome-Wide Analysis of Corynespora cassiicola Leaf Fall Disease Putative Effectors.</title>
        <authorList>
            <person name="Lopez D."/>
            <person name="Ribeiro S."/>
            <person name="Label P."/>
            <person name="Fumanal B."/>
            <person name="Venisse J.S."/>
            <person name="Kohler A."/>
            <person name="de Oliveira R.R."/>
            <person name="Labutti K."/>
            <person name="Lipzen A."/>
            <person name="Lail K."/>
            <person name="Bauer D."/>
            <person name="Ohm R.A."/>
            <person name="Barry K.W."/>
            <person name="Spatafora J."/>
            <person name="Grigoriev I.V."/>
            <person name="Martin F.M."/>
            <person name="Pujade-Renaud V."/>
        </authorList>
    </citation>
    <scope>NUCLEOTIDE SEQUENCE [LARGE SCALE GENOMIC DNA]</scope>
    <source>
        <strain evidence="1 2">Philippines</strain>
    </source>
</reference>
<dbReference type="AlphaFoldDB" id="A0A2T2N0P5"/>
<name>A0A2T2N0P5_CORCC</name>
<evidence type="ECO:0000313" key="2">
    <source>
        <dbReference type="Proteomes" id="UP000240883"/>
    </source>
</evidence>
<gene>
    <name evidence="1" type="ORF">BS50DRAFT_580311</name>
</gene>
<sequence length="68" mass="7418">MVKDRLLDSDASVEVVIGLDIEYGHTKNTSRLDHPHLSAANTSSLTLYILPSPLYSLLSPSYPEAHAP</sequence>
<proteinExistence type="predicted"/>
<organism evidence="1 2">
    <name type="scientific">Corynespora cassiicola Philippines</name>
    <dbReference type="NCBI Taxonomy" id="1448308"/>
    <lineage>
        <taxon>Eukaryota</taxon>
        <taxon>Fungi</taxon>
        <taxon>Dikarya</taxon>
        <taxon>Ascomycota</taxon>
        <taxon>Pezizomycotina</taxon>
        <taxon>Dothideomycetes</taxon>
        <taxon>Pleosporomycetidae</taxon>
        <taxon>Pleosporales</taxon>
        <taxon>Corynesporascaceae</taxon>
        <taxon>Corynespora</taxon>
    </lineage>
</organism>
<protein>
    <submittedName>
        <fullName evidence="1">Uncharacterized protein</fullName>
    </submittedName>
</protein>
<accession>A0A2T2N0P5</accession>
<dbReference type="Proteomes" id="UP000240883">
    <property type="component" value="Unassembled WGS sequence"/>
</dbReference>